<dbReference type="InterPro" id="IPR016461">
    <property type="entry name" value="COMT-like"/>
</dbReference>
<dbReference type="EMBL" id="KD241829">
    <property type="protein sequence ID" value="EMS49572.1"/>
    <property type="molecule type" value="Genomic_DNA"/>
</dbReference>
<dbReference type="eggNOG" id="KOG3178">
    <property type="taxonomic scope" value="Eukaryota"/>
</dbReference>
<evidence type="ECO:0000256" key="2">
    <source>
        <dbReference type="ARBA" id="ARBA00022679"/>
    </source>
</evidence>
<reference evidence="7" key="1">
    <citation type="journal article" date="2013" name="Nature">
        <title>Draft genome of the wheat A-genome progenitor Triticum urartu.</title>
        <authorList>
            <person name="Ling H.Q."/>
            <person name="Zhao S."/>
            <person name="Liu D."/>
            <person name="Wang J."/>
            <person name="Sun H."/>
            <person name="Zhang C."/>
            <person name="Fan H."/>
            <person name="Li D."/>
            <person name="Dong L."/>
            <person name="Tao Y."/>
            <person name="Gao C."/>
            <person name="Wu H."/>
            <person name="Li Y."/>
            <person name="Cui Y."/>
            <person name="Guo X."/>
            <person name="Zheng S."/>
            <person name="Wang B."/>
            <person name="Yu K."/>
            <person name="Liang Q."/>
            <person name="Yang W."/>
            <person name="Lou X."/>
            <person name="Chen J."/>
            <person name="Feng M."/>
            <person name="Jian J."/>
            <person name="Zhang X."/>
            <person name="Luo G."/>
            <person name="Jiang Y."/>
            <person name="Liu J."/>
            <person name="Wang Z."/>
            <person name="Sha Y."/>
            <person name="Zhang B."/>
            <person name="Wu H."/>
            <person name="Tang D."/>
            <person name="Shen Q."/>
            <person name="Xue P."/>
            <person name="Zou S."/>
            <person name="Wang X."/>
            <person name="Liu X."/>
            <person name="Wang F."/>
            <person name="Yang Y."/>
            <person name="An X."/>
            <person name="Dong Z."/>
            <person name="Zhang K."/>
            <person name="Zhang X."/>
            <person name="Luo M.C."/>
            <person name="Dvorak J."/>
            <person name="Tong Y."/>
            <person name="Wang J."/>
            <person name="Yang H."/>
            <person name="Li Z."/>
            <person name="Wang D."/>
            <person name="Zhang A."/>
            <person name="Wang J."/>
        </authorList>
    </citation>
    <scope>NUCLEOTIDE SEQUENCE</scope>
</reference>
<evidence type="ECO:0000256" key="3">
    <source>
        <dbReference type="ARBA" id="ARBA00022691"/>
    </source>
</evidence>
<comment type="similarity">
    <text evidence="4">Belongs to the class I-like SAM-binding methyltransferase superfamily. Cation-independent O-methyltransferase family. COMT subfamily.</text>
</comment>
<accession>M7YQA0</accession>
<sequence>MAAKSSQTMTIPTDAELVQAQADLWRHSLSYLTPMALSCAIQLGIPTAIHRFGGAASLPDLVTTLSLPPSKAPFLSRLLRLLSTTGVLASNEAGLYSLVPLSYLLVDGVRIDGDASQTALVLAVTSWHYMEAAMGLADWFKKDIAQPVPSPFEEVHGAALFEESMAVLDPECDKLFNEALAAHDHMGIGTVLRECHALFSGLQSLTDCCGGDGTTARSIVKAYPHIKCNVLDLPKVVDKNPSDGLVNYVTGDMFHSIPPAQAVMLKLVLHFWSDEDCINILAQCKKAIPCREAGGKVIIIDIVVDSSSGQMFETQLLMDVAMMVYTRGRQRDENEWSSIFAKAGFSDYKIVKKLGARGVIEEMPQPVALASCTRFFEAMSAMRESFSTLQTLRVGPSMSMTPDGSSDDSKFLTPPQWREGLMLNCWKQVGDVNPEGDGVDGIDQRRLSWPSSINRDL</sequence>
<dbReference type="FunFam" id="3.40.50.150:FF:000185">
    <property type="entry name" value="O-methyltransferase family protein"/>
    <property type="match status" value="1"/>
</dbReference>
<dbReference type="Pfam" id="PF00891">
    <property type="entry name" value="Methyltransf_2"/>
    <property type="match status" value="1"/>
</dbReference>
<dbReference type="GO" id="GO:0032259">
    <property type="term" value="P:methylation"/>
    <property type="evidence" value="ECO:0007669"/>
    <property type="project" value="UniProtKB-KW"/>
</dbReference>
<keyword evidence="1 7" id="KW-0489">Methyltransferase</keyword>
<dbReference type="InterPro" id="IPR029063">
    <property type="entry name" value="SAM-dependent_MTases_sf"/>
</dbReference>
<dbReference type="Gene3D" id="1.10.10.10">
    <property type="entry name" value="Winged helix-like DNA-binding domain superfamily/Winged helix DNA-binding domain"/>
    <property type="match status" value="1"/>
</dbReference>
<evidence type="ECO:0000256" key="4">
    <source>
        <dbReference type="ARBA" id="ARBA00034481"/>
    </source>
</evidence>
<dbReference type="GO" id="GO:0008171">
    <property type="term" value="F:O-methyltransferase activity"/>
    <property type="evidence" value="ECO:0007669"/>
    <property type="project" value="InterPro"/>
</dbReference>
<proteinExistence type="inferred from homology"/>
<evidence type="ECO:0000259" key="5">
    <source>
        <dbReference type="Pfam" id="PF00891"/>
    </source>
</evidence>
<feature type="domain" description="O-methyltransferase C-terminal" evidence="5">
    <location>
        <begin position="136"/>
        <end position="346"/>
    </location>
</feature>
<dbReference type="SUPFAM" id="SSF46785">
    <property type="entry name" value="Winged helix' DNA-binding domain"/>
    <property type="match status" value="1"/>
</dbReference>
<dbReference type="InterPro" id="IPR012967">
    <property type="entry name" value="COMT_dimerisation"/>
</dbReference>
<evidence type="ECO:0000259" key="6">
    <source>
        <dbReference type="Pfam" id="PF08100"/>
    </source>
</evidence>
<dbReference type="Pfam" id="PF08100">
    <property type="entry name" value="Dimerisation"/>
    <property type="match status" value="1"/>
</dbReference>
<dbReference type="AlphaFoldDB" id="M7YQA0"/>
<dbReference type="GO" id="GO:0046983">
    <property type="term" value="F:protein dimerization activity"/>
    <property type="evidence" value="ECO:0007669"/>
    <property type="project" value="InterPro"/>
</dbReference>
<dbReference type="SUPFAM" id="SSF53335">
    <property type="entry name" value="S-adenosyl-L-methionine-dependent methyltransferases"/>
    <property type="match status" value="1"/>
</dbReference>
<dbReference type="STRING" id="4572.M7YQA0"/>
<dbReference type="FunFam" id="1.10.10.10:FF:000213">
    <property type="entry name" value="Coniferyl alcohol 9-O-methyltransferase"/>
    <property type="match status" value="1"/>
</dbReference>
<feature type="domain" description="O-methyltransferase dimerisation" evidence="6">
    <location>
        <begin position="25"/>
        <end position="106"/>
    </location>
</feature>
<evidence type="ECO:0000313" key="7">
    <source>
        <dbReference type="EMBL" id="EMS49572.1"/>
    </source>
</evidence>
<keyword evidence="3" id="KW-0949">S-adenosyl-L-methionine</keyword>
<dbReference type="PROSITE" id="PS51683">
    <property type="entry name" value="SAM_OMT_II"/>
    <property type="match status" value="1"/>
</dbReference>
<dbReference type="InterPro" id="IPR036388">
    <property type="entry name" value="WH-like_DNA-bd_sf"/>
</dbReference>
<gene>
    <name evidence="7" type="ORF">TRIUR3_00623</name>
</gene>
<dbReference type="PANTHER" id="PTHR11746">
    <property type="entry name" value="O-METHYLTRANSFERASE"/>
    <property type="match status" value="1"/>
</dbReference>
<evidence type="ECO:0000256" key="1">
    <source>
        <dbReference type="ARBA" id="ARBA00022603"/>
    </source>
</evidence>
<dbReference type="InterPro" id="IPR036390">
    <property type="entry name" value="WH_DNA-bd_sf"/>
</dbReference>
<dbReference type="OMA" id="HNMANED"/>
<dbReference type="InterPro" id="IPR001077">
    <property type="entry name" value="COMT_C"/>
</dbReference>
<dbReference type="Gene3D" id="3.40.50.150">
    <property type="entry name" value="Vaccinia Virus protein VP39"/>
    <property type="match status" value="1"/>
</dbReference>
<protein>
    <submittedName>
        <fullName evidence="7">Putative O-methyltransferase 2</fullName>
    </submittedName>
</protein>
<keyword evidence="2 7" id="KW-0808">Transferase</keyword>
<organism evidence="7">
    <name type="scientific">Triticum urartu</name>
    <name type="common">Red wild einkorn</name>
    <name type="synonym">Crithodium urartu</name>
    <dbReference type="NCBI Taxonomy" id="4572"/>
    <lineage>
        <taxon>Eukaryota</taxon>
        <taxon>Viridiplantae</taxon>
        <taxon>Streptophyta</taxon>
        <taxon>Embryophyta</taxon>
        <taxon>Tracheophyta</taxon>
        <taxon>Spermatophyta</taxon>
        <taxon>Magnoliopsida</taxon>
        <taxon>Liliopsida</taxon>
        <taxon>Poales</taxon>
        <taxon>Poaceae</taxon>
        <taxon>BOP clade</taxon>
        <taxon>Pooideae</taxon>
        <taxon>Triticodae</taxon>
        <taxon>Triticeae</taxon>
        <taxon>Triticinae</taxon>
        <taxon>Triticum</taxon>
    </lineage>
</organism>
<name>M7YQA0_TRIUA</name>